<dbReference type="EMBL" id="FOZP01000009">
    <property type="protein sequence ID" value="SFS77387.1"/>
    <property type="molecule type" value="Genomic_DNA"/>
</dbReference>
<keyword evidence="3" id="KW-1185">Reference proteome</keyword>
<dbReference type="Gene3D" id="2.20.110.10">
    <property type="entry name" value="Histone H3 K4-specific methyltransferase SET7/9 N-terminal domain"/>
    <property type="match status" value="1"/>
</dbReference>
<protein>
    <submittedName>
        <fullName evidence="2">Antitoxin component YwqK of the YwqJK toxin-antitoxin module</fullName>
    </submittedName>
</protein>
<dbReference type="Gene3D" id="3.90.930.1">
    <property type="match status" value="1"/>
</dbReference>
<dbReference type="InterPro" id="IPR011652">
    <property type="entry name" value="MORN_2"/>
</dbReference>
<dbReference type="Proteomes" id="UP000199312">
    <property type="component" value="Unassembled WGS sequence"/>
</dbReference>
<dbReference type="RefSeq" id="WP_090229801.1">
    <property type="nucleotide sequence ID" value="NZ_FOZP01000009.1"/>
</dbReference>
<dbReference type="AlphaFoldDB" id="A0A1I6SK95"/>
<organism evidence="2 3">
    <name type="scientific">Lutibacter maritimus</name>
    <dbReference type="NCBI Taxonomy" id="593133"/>
    <lineage>
        <taxon>Bacteria</taxon>
        <taxon>Pseudomonadati</taxon>
        <taxon>Bacteroidota</taxon>
        <taxon>Flavobacteriia</taxon>
        <taxon>Flavobacteriales</taxon>
        <taxon>Flavobacteriaceae</taxon>
        <taxon>Lutibacter</taxon>
    </lineage>
</organism>
<keyword evidence="1" id="KW-0732">Signal</keyword>
<dbReference type="PANTHER" id="PTHR33706">
    <property type="entry name" value="MORN VARIANT REPEAT PROTEIN"/>
    <property type="match status" value="1"/>
</dbReference>
<evidence type="ECO:0000313" key="3">
    <source>
        <dbReference type="Proteomes" id="UP000199312"/>
    </source>
</evidence>
<evidence type="ECO:0000256" key="1">
    <source>
        <dbReference type="SAM" id="SignalP"/>
    </source>
</evidence>
<feature type="signal peptide" evidence="1">
    <location>
        <begin position="1"/>
        <end position="23"/>
    </location>
</feature>
<name>A0A1I6SK95_9FLAO</name>
<proteinExistence type="predicted"/>
<dbReference type="STRING" id="593133.SAMN04488006_3124"/>
<dbReference type="Pfam" id="PF07661">
    <property type="entry name" value="MORN_2"/>
    <property type="match status" value="4"/>
</dbReference>
<gene>
    <name evidence="2" type="ORF">SAMN04488006_3124</name>
</gene>
<sequence length="218" mass="25255">MKIYKTILLIFTCILLAPINLNAQEKINQLDSKGRKTGVWKKYHSNNRIRYEGQFEADKEIGVFKYYSILSSEHPIIIKTFSKDNNIASVVYYKEDGTKESEGKMNGKIRVGKWVYYYPDGTLMIEENYIDGVLEGSYLSYFKNSKISEQLIYKNGKLDGNIKRYADNGTLLEDLHYINGVLNGQANYYNVDGKLIYTGAYENDERVGDWKYYNDGKN</sequence>
<dbReference type="OrthoDB" id="9785122at2"/>
<reference evidence="3" key="1">
    <citation type="submission" date="2016-10" db="EMBL/GenBank/DDBJ databases">
        <authorList>
            <person name="Varghese N."/>
            <person name="Submissions S."/>
        </authorList>
    </citation>
    <scope>NUCLEOTIDE SEQUENCE [LARGE SCALE GENOMIC DNA]</scope>
    <source>
        <strain evidence="3">DSM 24450</strain>
    </source>
</reference>
<feature type="chain" id="PRO_5011722863" evidence="1">
    <location>
        <begin position="24"/>
        <end position="218"/>
    </location>
</feature>
<accession>A0A1I6SK95</accession>
<dbReference type="SUPFAM" id="SSF82185">
    <property type="entry name" value="Histone H3 K4-specific methyltransferase SET7/9 N-terminal domain"/>
    <property type="match status" value="2"/>
</dbReference>
<evidence type="ECO:0000313" key="2">
    <source>
        <dbReference type="EMBL" id="SFS77387.1"/>
    </source>
</evidence>
<dbReference type="PANTHER" id="PTHR33706:SF1">
    <property type="entry name" value="TPR REPEAT PROTEIN"/>
    <property type="match status" value="1"/>
</dbReference>